<evidence type="ECO:0000256" key="9">
    <source>
        <dbReference type="ARBA" id="ARBA00023180"/>
    </source>
</evidence>
<comment type="caution">
    <text evidence="11">The sequence shown here is derived from an EMBL/GenBank/DDBJ whole genome shotgun (WGS) entry which is preliminary data.</text>
</comment>
<dbReference type="InterPro" id="IPR022751">
    <property type="entry name" value="Alpha_mannosyltransferase"/>
</dbReference>
<reference evidence="11 12" key="1">
    <citation type="submission" date="2016-03" db="EMBL/GenBank/DDBJ databases">
        <title>The draft genome sequence of Fonsecaea nubica causative agent of cutaneous subcutaneous infection in human host.</title>
        <authorList>
            <person name="Costa F."/>
            <person name="Sybren D.H."/>
            <person name="Raittz R.T."/>
            <person name="Weiss V.A."/>
            <person name="Leao A.C."/>
            <person name="Gomes R."/>
            <person name="De Souza E.M."/>
            <person name="Pedrosa F.O."/>
            <person name="Steffens M.B."/>
            <person name="Bombassaro A."/>
            <person name="Tadra-Sfeir M.Z."/>
            <person name="Moreno L.F."/>
            <person name="Najafzadeh M.J."/>
            <person name="Felipe M.S."/>
            <person name="Teixeira M."/>
            <person name="Sun J."/>
            <person name="Xi L."/>
            <person name="Castro M.A."/>
            <person name="Vicente V.A."/>
        </authorList>
    </citation>
    <scope>NUCLEOTIDE SEQUENCE [LARGE SCALE GENOMIC DNA]</scope>
    <source>
        <strain evidence="11 12">CBS 269.64</strain>
    </source>
</reference>
<dbReference type="GO" id="GO:0016020">
    <property type="term" value="C:membrane"/>
    <property type="evidence" value="ECO:0007669"/>
    <property type="project" value="UniProtKB-SubCell"/>
</dbReference>
<keyword evidence="3" id="KW-0328">Glycosyltransferase</keyword>
<evidence type="ECO:0000256" key="3">
    <source>
        <dbReference type="ARBA" id="ARBA00022676"/>
    </source>
</evidence>
<keyword evidence="4" id="KW-0808">Transferase</keyword>
<evidence type="ECO:0000256" key="7">
    <source>
        <dbReference type="ARBA" id="ARBA00022989"/>
    </source>
</evidence>
<feature type="compositionally biased region" description="Acidic residues" evidence="10">
    <location>
        <begin position="451"/>
        <end position="462"/>
    </location>
</feature>
<accession>A0A178CMB9</accession>
<dbReference type="SUPFAM" id="SSF53448">
    <property type="entry name" value="Nucleotide-diphospho-sugar transferases"/>
    <property type="match status" value="1"/>
</dbReference>
<comment type="similarity">
    <text evidence="2">Belongs to the MNN1/MNT family.</text>
</comment>
<sequence>MFAMLTGTVRKRPSSSILLLLLLPLLTLVYFRYVVVEQHKTERLVTDLHTYVAEYPLDVALPDFASVANQVAALSQLAGLYMREQTLDRSRLKDSLVHLFPWWNEDKLAYVPWKHSSSKQAKPWSKDKKKPELKTGIVVCVGDGNVEDALFLITNLKKVLKNELPIEIAYAGDSDLSPHTRTFLRATSKDIQFLDLTKIFDNSLIGLKGWATKPFALIASKFPRTILVDADAVFFSNPERAWTDYEGLQETGTLFFHDRAVTMDHSENRRRFVAEQLVRAGRQPSQRLNSSSLFYKGYIGEEADSAVVYFDKSRPELYVTALFAAWMNVQDVRDAITWDTFWGDKESYWLAAELTGVPYAFEPWYAARFSEALSTSEAVVFKTPRICSPHMVHSDADDDEPFWTNMGIWQNKEDKSLGFANWTHWYLGDPIDQTIRTTAAANLTQVPLELDLDPDLEGDGDGDGDRNRVSNATLAQPANETQVLATQASWNWRDWTEDARGCPQHDESRWRPLSREFLERLQSIVTEAEHIRYAWTRKKIEMNN</sequence>
<dbReference type="PANTHER" id="PTHR31392:SF1">
    <property type="entry name" value="ALPHA-1,3-MANNOSYLTRANSFERASE MNN1-RELATED"/>
    <property type="match status" value="1"/>
</dbReference>
<evidence type="ECO:0000256" key="1">
    <source>
        <dbReference type="ARBA" id="ARBA00004606"/>
    </source>
</evidence>
<comment type="subcellular location">
    <subcellularLocation>
        <location evidence="1">Membrane</location>
        <topology evidence="1">Single-pass type II membrane protein</topology>
    </subcellularLocation>
</comment>
<evidence type="ECO:0000256" key="10">
    <source>
        <dbReference type="SAM" id="MobiDB-lite"/>
    </source>
</evidence>
<organism evidence="11 12">
    <name type="scientific">Fonsecaea nubica</name>
    <dbReference type="NCBI Taxonomy" id="856822"/>
    <lineage>
        <taxon>Eukaryota</taxon>
        <taxon>Fungi</taxon>
        <taxon>Dikarya</taxon>
        <taxon>Ascomycota</taxon>
        <taxon>Pezizomycotina</taxon>
        <taxon>Eurotiomycetes</taxon>
        <taxon>Chaetothyriomycetidae</taxon>
        <taxon>Chaetothyriales</taxon>
        <taxon>Herpotrichiellaceae</taxon>
        <taxon>Fonsecaea</taxon>
    </lineage>
</organism>
<dbReference type="AlphaFoldDB" id="A0A178CMB9"/>
<feature type="region of interest" description="Disordered" evidence="10">
    <location>
        <begin position="451"/>
        <end position="481"/>
    </location>
</feature>
<protein>
    <submittedName>
        <fullName evidence="11">Uncharacterized protein</fullName>
    </submittedName>
</protein>
<evidence type="ECO:0000256" key="2">
    <source>
        <dbReference type="ARBA" id="ARBA00009105"/>
    </source>
</evidence>
<evidence type="ECO:0000313" key="12">
    <source>
        <dbReference type="Proteomes" id="UP000185904"/>
    </source>
</evidence>
<keyword evidence="9" id="KW-0325">Glycoprotein</keyword>
<dbReference type="EMBL" id="LVCJ01000074">
    <property type="protein sequence ID" value="OAL30272.1"/>
    <property type="molecule type" value="Genomic_DNA"/>
</dbReference>
<dbReference type="GeneID" id="34592249"/>
<keyword evidence="6" id="KW-0735">Signal-anchor</keyword>
<proteinExistence type="inferred from homology"/>
<evidence type="ECO:0000313" key="11">
    <source>
        <dbReference type="EMBL" id="OAL30272.1"/>
    </source>
</evidence>
<evidence type="ECO:0000256" key="8">
    <source>
        <dbReference type="ARBA" id="ARBA00023136"/>
    </source>
</evidence>
<feature type="compositionally biased region" description="Polar residues" evidence="10">
    <location>
        <begin position="469"/>
        <end position="481"/>
    </location>
</feature>
<name>A0A178CMB9_9EURO</name>
<gene>
    <name evidence="11" type="ORF">AYO20_08846</name>
</gene>
<dbReference type="GO" id="GO:0006493">
    <property type="term" value="P:protein O-linked glycosylation"/>
    <property type="evidence" value="ECO:0007669"/>
    <property type="project" value="TreeGrafter"/>
</dbReference>
<keyword evidence="7" id="KW-1133">Transmembrane helix</keyword>
<evidence type="ECO:0000256" key="6">
    <source>
        <dbReference type="ARBA" id="ARBA00022968"/>
    </source>
</evidence>
<dbReference type="PANTHER" id="PTHR31392">
    <property type="entry name" value="ALPHA-1,3-MANNOSYLTRANSFERASE MNN1-RELATED"/>
    <property type="match status" value="1"/>
</dbReference>
<dbReference type="OrthoDB" id="430354at2759"/>
<keyword evidence="5" id="KW-0812">Transmembrane</keyword>
<keyword evidence="8" id="KW-0472">Membrane</keyword>
<dbReference type="GO" id="GO:0005794">
    <property type="term" value="C:Golgi apparatus"/>
    <property type="evidence" value="ECO:0007669"/>
    <property type="project" value="TreeGrafter"/>
</dbReference>
<dbReference type="InterPro" id="IPR029044">
    <property type="entry name" value="Nucleotide-diphossugar_trans"/>
</dbReference>
<keyword evidence="12" id="KW-1185">Reference proteome</keyword>
<evidence type="ECO:0000256" key="4">
    <source>
        <dbReference type="ARBA" id="ARBA00022679"/>
    </source>
</evidence>
<dbReference type="RefSeq" id="XP_022496946.1">
    <property type="nucleotide sequence ID" value="XM_022647121.1"/>
</dbReference>
<dbReference type="Proteomes" id="UP000185904">
    <property type="component" value="Unassembled WGS sequence"/>
</dbReference>
<evidence type="ECO:0000256" key="5">
    <source>
        <dbReference type="ARBA" id="ARBA00022692"/>
    </source>
</evidence>
<dbReference type="GO" id="GO:0000033">
    <property type="term" value="F:alpha-1,3-mannosyltransferase activity"/>
    <property type="evidence" value="ECO:0007669"/>
    <property type="project" value="TreeGrafter"/>
</dbReference>
<dbReference type="Pfam" id="PF11051">
    <property type="entry name" value="Mannosyl_trans3"/>
    <property type="match status" value="1"/>
</dbReference>